<sequence>MCYFFFCHWVEILKTFTLNISGMNITKTASKKSCSFLAIFFN</sequence>
<evidence type="ECO:0008006" key="3">
    <source>
        <dbReference type="Google" id="ProtNLM"/>
    </source>
</evidence>
<dbReference type="Proteomes" id="UP000016064">
    <property type="component" value="Unassembled WGS sequence"/>
</dbReference>
<name>A0ABP2XFK3_9CHLA</name>
<accession>A0ABP2XFK3</accession>
<reference evidence="1 2" key="1">
    <citation type="submission" date="2013-07" db="EMBL/GenBank/DDBJ databases">
        <title>Isolation of a new Chlamydia species from the feral Sacred Ibis (Threskiornis aethiopicus): Chlamydia ibidis.</title>
        <authorList>
            <person name="Vorimore F."/>
            <person name="Hsia R.-C."/>
            <person name="Huot-Creasy H."/>
            <person name="Bastian S."/>
            <person name="Deruyter L."/>
            <person name="Passet A."/>
            <person name="Sachse K."/>
            <person name="Bavoil P."/>
            <person name="Myers G."/>
            <person name="Laroucau K."/>
        </authorList>
    </citation>
    <scope>NUCLEOTIDE SEQUENCE [LARGE SCALE GENOMIC DNA]</scope>
    <source>
        <strain evidence="1 2">10-1398/6</strain>
    </source>
</reference>
<organism evidence="1 2">
    <name type="scientific">Chlamydia ibidis 10-1398/6</name>
    <dbReference type="NCBI Taxonomy" id="1046581"/>
    <lineage>
        <taxon>Bacteria</taxon>
        <taxon>Pseudomonadati</taxon>
        <taxon>Chlamydiota</taxon>
        <taxon>Chlamydiia</taxon>
        <taxon>Chlamydiales</taxon>
        <taxon>Chlamydiaceae</taxon>
        <taxon>Chlamydia/Chlamydophila group</taxon>
        <taxon>Chlamydia</taxon>
    </lineage>
</organism>
<evidence type="ECO:0000313" key="1">
    <source>
        <dbReference type="EMBL" id="EQM63212.1"/>
    </source>
</evidence>
<evidence type="ECO:0000313" key="2">
    <source>
        <dbReference type="Proteomes" id="UP000016064"/>
    </source>
</evidence>
<protein>
    <recommendedName>
        <fullName evidence="3">Nef attachable domain protein</fullName>
    </recommendedName>
</protein>
<proteinExistence type="predicted"/>
<keyword evidence="2" id="KW-1185">Reference proteome</keyword>
<dbReference type="EMBL" id="APJW01000001">
    <property type="protein sequence ID" value="EQM63212.1"/>
    <property type="molecule type" value="Genomic_DNA"/>
</dbReference>
<comment type="caution">
    <text evidence="1">The sequence shown here is derived from an EMBL/GenBank/DDBJ whole genome shotgun (WGS) entry which is preliminary data.</text>
</comment>
<gene>
    <name evidence="1" type="ORF">H359_0264</name>
</gene>